<dbReference type="InterPro" id="IPR000477">
    <property type="entry name" value="RT_dom"/>
</dbReference>
<dbReference type="STRING" id="105785.A0A2J7QD13"/>
<dbReference type="OrthoDB" id="420169at2759"/>
<sequence length="316" mass="35941">MITLQERSETIVKLPVEVEDNQKEGILEKCKLGEGIYVANSLTTVGDGYVITSILNTNEQGVEIPEPKLKLAKLEELPVVTGEQGGKGYKDRKREVLSKLRFEHLNDEERVMLENTCSDYQDIFYLPGDELSATNAAKHSITLVPGTTPINTERYRLLEAQKAEIEKQVDEMLEKDIIEQSHSPWNSPLLIVPKKVDASGEKKWRVVVDFRKLNDKTIGNAYPLPDITEILDQLGQSKYFSCIDMVMGYHKIELDPKDREKPAFSSKQGHWEYRRMPFGLKTASATFQSMMNSVLSGFTGSRCLCSWTMWSFMRGH</sequence>
<dbReference type="PANTHER" id="PTHR24559:SF435">
    <property type="entry name" value="RIBONUCLEASE H"/>
    <property type="match status" value="1"/>
</dbReference>
<protein>
    <recommendedName>
        <fullName evidence="1">Reverse transcriptase domain-containing protein</fullName>
    </recommendedName>
</protein>
<dbReference type="Gene3D" id="3.30.70.270">
    <property type="match status" value="1"/>
</dbReference>
<proteinExistence type="predicted"/>
<comment type="caution">
    <text evidence="2">The sequence shown here is derived from an EMBL/GenBank/DDBJ whole genome shotgun (WGS) entry which is preliminary data.</text>
</comment>
<dbReference type="PROSITE" id="PS50878">
    <property type="entry name" value="RT_POL"/>
    <property type="match status" value="1"/>
</dbReference>
<evidence type="ECO:0000313" key="3">
    <source>
        <dbReference type="Proteomes" id="UP000235965"/>
    </source>
</evidence>
<organism evidence="2 3">
    <name type="scientific">Cryptotermes secundus</name>
    <dbReference type="NCBI Taxonomy" id="105785"/>
    <lineage>
        <taxon>Eukaryota</taxon>
        <taxon>Metazoa</taxon>
        <taxon>Ecdysozoa</taxon>
        <taxon>Arthropoda</taxon>
        <taxon>Hexapoda</taxon>
        <taxon>Insecta</taxon>
        <taxon>Pterygota</taxon>
        <taxon>Neoptera</taxon>
        <taxon>Polyneoptera</taxon>
        <taxon>Dictyoptera</taxon>
        <taxon>Blattodea</taxon>
        <taxon>Blattoidea</taxon>
        <taxon>Termitoidae</taxon>
        <taxon>Kalotermitidae</taxon>
        <taxon>Cryptotermitinae</taxon>
        <taxon>Cryptotermes</taxon>
    </lineage>
</organism>
<feature type="domain" description="Reverse transcriptase" evidence="1">
    <location>
        <begin position="173"/>
        <end position="316"/>
    </location>
</feature>
<dbReference type="SUPFAM" id="SSF56672">
    <property type="entry name" value="DNA/RNA polymerases"/>
    <property type="match status" value="1"/>
</dbReference>
<accession>A0A2J7QD13</accession>
<dbReference type="Gene3D" id="3.10.10.10">
    <property type="entry name" value="HIV Type 1 Reverse Transcriptase, subunit A, domain 1"/>
    <property type="match status" value="1"/>
</dbReference>
<dbReference type="PANTHER" id="PTHR24559">
    <property type="entry name" value="TRANSPOSON TY3-I GAG-POL POLYPROTEIN"/>
    <property type="match status" value="1"/>
</dbReference>
<dbReference type="InterPro" id="IPR043502">
    <property type="entry name" value="DNA/RNA_pol_sf"/>
</dbReference>
<dbReference type="AlphaFoldDB" id="A0A2J7QD13"/>
<gene>
    <name evidence="2" type="ORF">B7P43_G15375</name>
</gene>
<dbReference type="InterPro" id="IPR053134">
    <property type="entry name" value="RNA-dir_DNA_polymerase"/>
</dbReference>
<dbReference type="InterPro" id="IPR043128">
    <property type="entry name" value="Rev_trsase/Diguanyl_cyclase"/>
</dbReference>
<name>A0A2J7QD13_9NEOP</name>
<evidence type="ECO:0000259" key="1">
    <source>
        <dbReference type="PROSITE" id="PS50878"/>
    </source>
</evidence>
<dbReference type="Pfam" id="PF00078">
    <property type="entry name" value="RVT_1"/>
    <property type="match status" value="1"/>
</dbReference>
<keyword evidence="3" id="KW-1185">Reference proteome</keyword>
<dbReference type="Proteomes" id="UP000235965">
    <property type="component" value="Unassembled WGS sequence"/>
</dbReference>
<dbReference type="CDD" id="cd01647">
    <property type="entry name" value="RT_LTR"/>
    <property type="match status" value="1"/>
</dbReference>
<dbReference type="EMBL" id="NEVH01015834">
    <property type="protein sequence ID" value="PNF26465.1"/>
    <property type="molecule type" value="Genomic_DNA"/>
</dbReference>
<reference evidence="2 3" key="1">
    <citation type="submission" date="2017-12" db="EMBL/GenBank/DDBJ databases">
        <title>Hemimetabolous genomes reveal molecular basis of termite eusociality.</title>
        <authorList>
            <person name="Harrison M.C."/>
            <person name="Jongepier E."/>
            <person name="Robertson H.M."/>
            <person name="Arning N."/>
            <person name="Bitard-Feildel T."/>
            <person name="Chao H."/>
            <person name="Childers C.P."/>
            <person name="Dinh H."/>
            <person name="Doddapaneni H."/>
            <person name="Dugan S."/>
            <person name="Gowin J."/>
            <person name="Greiner C."/>
            <person name="Han Y."/>
            <person name="Hu H."/>
            <person name="Hughes D.S.T."/>
            <person name="Huylmans A.-K."/>
            <person name="Kemena C."/>
            <person name="Kremer L.P.M."/>
            <person name="Lee S.L."/>
            <person name="Lopez-Ezquerra A."/>
            <person name="Mallet L."/>
            <person name="Monroy-Kuhn J.M."/>
            <person name="Moser A."/>
            <person name="Murali S.C."/>
            <person name="Muzny D.M."/>
            <person name="Otani S."/>
            <person name="Piulachs M.-D."/>
            <person name="Poelchau M."/>
            <person name="Qu J."/>
            <person name="Schaub F."/>
            <person name="Wada-Katsumata A."/>
            <person name="Worley K.C."/>
            <person name="Xie Q."/>
            <person name="Ylla G."/>
            <person name="Poulsen M."/>
            <person name="Gibbs R.A."/>
            <person name="Schal C."/>
            <person name="Richards S."/>
            <person name="Belles X."/>
            <person name="Korb J."/>
            <person name="Bornberg-Bauer E."/>
        </authorList>
    </citation>
    <scope>NUCLEOTIDE SEQUENCE [LARGE SCALE GENOMIC DNA]</scope>
    <source>
        <tissue evidence="2">Whole body</tissue>
    </source>
</reference>
<evidence type="ECO:0000313" key="2">
    <source>
        <dbReference type="EMBL" id="PNF26465.1"/>
    </source>
</evidence>
<dbReference type="GO" id="GO:0071897">
    <property type="term" value="P:DNA biosynthetic process"/>
    <property type="evidence" value="ECO:0007669"/>
    <property type="project" value="UniProtKB-ARBA"/>
</dbReference>
<dbReference type="InParanoid" id="A0A2J7QD13"/>